<dbReference type="Proteomes" id="UP001316189">
    <property type="component" value="Chromosome"/>
</dbReference>
<organism evidence="3 4">
    <name type="scientific">Cellulomonas chengniuliangii</name>
    <dbReference type="NCBI Taxonomy" id="2968084"/>
    <lineage>
        <taxon>Bacteria</taxon>
        <taxon>Bacillati</taxon>
        <taxon>Actinomycetota</taxon>
        <taxon>Actinomycetes</taxon>
        <taxon>Micrococcales</taxon>
        <taxon>Cellulomonadaceae</taxon>
        <taxon>Cellulomonas</taxon>
    </lineage>
</organism>
<dbReference type="RefSeq" id="WP_227567884.1">
    <property type="nucleotide sequence ID" value="NZ_CP101988.1"/>
</dbReference>
<feature type="domain" description="Beta-lactamase-related" evidence="2">
    <location>
        <begin position="71"/>
        <end position="407"/>
    </location>
</feature>
<dbReference type="PANTHER" id="PTHR46825">
    <property type="entry name" value="D-ALANYL-D-ALANINE-CARBOXYPEPTIDASE/ENDOPEPTIDASE AMPH"/>
    <property type="match status" value="1"/>
</dbReference>
<dbReference type="InterPro" id="IPR001466">
    <property type="entry name" value="Beta-lactam-related"/>
</dbReference>
<dbReference type="InterPro" id="IPR050491">
    <property type="entry name" value="AmpC-like"/>
</dbReference>
<sequence length="420" mass="43925">MSRQHSRPSHQPNSPVSMQRGPRRVPKGRALAVVGALAAGALLASPGVAVAGGGPGHGGPGHGKPRVDRAQQALDRLVGEDGFPAALAAVTDARGRERNLVAGVGDLETGGPVPVDGQVRIASTSKSYTAVVVLQLVAEGAVDLDEPIETYLPGLVRGADFDGHGITVRQLLNHTSGLPEYTNRLGGAFEARTWYLSARDLLDLALAQPRQFPAGETWGYSNTNYVLAGLLIEKVTHRPLEEAITQRIIEPLGLTETYVPNRGEIEIRGEHPRGYDAEVMFSGDLADITDIDSSLGWAAGEIVATPSDVNRFYTALLDGKLLPPAELEAMTTTLALPEGAFIPGVEYGLGLMKFPLSCGGEAWGHGGSIQGYGTRSAAIEDGRAASVAVTALPQALRGDEASATAAAQHVLEAMDTALCS</sequence>
<accession>A0ABY5L3C3</accession>
<evidence type="ECO:0000313" key="4">
    <source>
        <dbReference type="Proteomes" id="UP001316189"/>
    </source>
</evidence>
<gene>
    <name evidence="3" type="ORF">NP064_03560</name>
</gene>
<evidence type="ECO:0000313" key="3">
    <source>
        <dbReference type="EMBL" id="UUI75996.1"/>
    </source>
</evidence>
<proteinExistence type="predicted"/>
<name>A0ABY5L3C3_9CELL</name>
<reference evidence="3 4" key="1">
    <citation type="submission" date="2022-07" db="EMBL/GenBank/DDBJ databases">
        <title>Novel species in genus cellulomonas.</title>
        <authorList>
            <person name="Ye L."/>
        </authorList>
    </citation>
    <scope>NUCLEOTIDE SEQUENCE [LARGE SCALE GENOMIC DNA]</scope>
    <source>
        <strain evidence="4">zg-Y338</strain>
    </source>
</reference>
<dbReference type="SUPFAM" id="SSF56601">
    <property type="entry name" value="beta-lactamase/transpeptidase-like"/>
    <property type="match status" value="1"/>
</dbReference>
<dbReference type="Pfam" id="PF00144">
    <property type="entry name" value="Beta-lactamase"/>
    <property type="match status" value="1"/>
</dbReference>
<dbReference type="EMBL" id="CP101988">
    <property type="protein sequence ID" value="UUI75996.1"/>
    <property type="molecule type" value="Genomic_DNA"/>
</dbReference>
<evidence type="ECO:0000259" key="2">
    <source>
        <dbReference type="Pfam" id="PF00144"/>
    </source>
</evidence>
<evidence type="ECO:0000256" key="1">
    <source>
        <dbReference type="SAM" id="MobiDB-lite"/>
    </source>
</evidence>
<dbReference type="PANTHER" id="PTHR46825:SF7">
    <property type="entry name" value="D-ALANYL-D-ALANINE CARBOXYPEPTIDASE"/>
    <property type="match status" value="1"/>
</dbReference>
<dbReference type="Gene3D" id="3.40.710.10">
    <property type="entry name" value="DD-peptidase/beta-lactamase superfamily"/>
    <property type="match status" value="1"/>
</dbReference>
<dbReference type="InterPro" id="IPR012338">
    <property type="entry name" value="Beta-lactam/transpept-like"/>
</dbReference>
<protein>
    <submittedName>
        <fullName evidence="3">Beta-lactamase family protein</fullName>
    </submittedName>
</protein>
<feature type="region of interest" description="Disordered" evidence="1">
    <location>
        <begin position="1"/>
        <end position="27"/>
    </location>
</feature>
<keyword evidence="4" id="KW-1185">Reference proteome</keyword>